<keyword evidence="2" id="KW-0808">Transferase</keyword>
<dbReference type="InterPro" id="IPR026170">
    <property type="entry name" value="FAM173A/B"/>
</dbReference>
<dbReference type="RefSeq" id="WP_210808817.1">
    <property type="nucleotide sequence ID" value="NZ_JAGQDG010000003.1"/>
</dbReference>
<name>A0ABS5DX75_9BURK</name>
<keyword evidence="4" id="KW-0472">Membrane</keyword>
<evidence type="ECO:0000313" key="5">
    <source>
        <dbReference type="EMBL" id="MBQ0935674.1"/>
    </source>
</evidence>
<dbReference type="PANTHER" id="PTHR13610">
    <property type="entry name" value="METHYLTRANSFERASE DOMAIN-CONTAINING PROTEIN"/>
    <property type="match status" value="1"/>
</dbReference>
<dbReference type="GO" id="GO:0032259">
    <property type="term" value="P:methylation"/>
    <property type="evidence" value="ECO:0007669"/>
    <property type="project" value="UniProtKB-KW"/>
</dbReference>
<comment type="caution">
    <text evidence="5">The sequence shown here is derived from an EMBL/GenBank/DDBJ whole genome shotgun (WGS) entry which is preliminary data.</text>
</comment>
<feature type="transmembrane region" description="Helical" evidence="4">
    <location>
        <begin position="56"/>
        <end position="74"/>
    </location>
</feature>
<dbReference type="InterPro" id="IPR029063">
    <property type="entry name" value="SAM-dependent_MTases_sf"/>
</dbReference>
<evidence type="ECO:0000313" key="6">
    <source>
        <dbReference type="Proteomes" id="UP000672097"/>
    </source>
</evidence>
<keyword evidence="4" id="KW-1133">Transmembrane helix</keyword>
<keyword evidence="1 5" id="KW-0489">Methyltransferase</keyword>
<evidence type="ECO:0000256" key="3">
    <source>
        <dbReference type="ARBA" id="ARBA00022691"/>
    </source>
</evidence>
<sequence>MLTSRWPLPALLTWLSAWALMVLAPRFGVDVWVAGAVAVGWSLAIALQQSQRWRRLMVAAGFPLSWLMLQGGAISTWPAWAWLVPLAVLAVLYPRSTWGDAPLFPTPKDALQGLGQALPLPASAKVLDAGCGLGDGLLALRREYPQADLRGLEWSAPLRWACAWRCGFAQVRRGDIWAADWSGLDVVYLFQRPESMPKARDKALRELRPGAWLVSLEFEVPGWTPHTRLETVPGKPVWLYQAPFGATTPHRCTAAMARACGKSCQAKVSCEPTRPPARFESRTP</sequence>
<proteinExistence type="predicted"/>
<dbReference type="CDD" id="cd02440">
    <property type="entry name" value="AdoMet_MTases"/>
    <property type="match status" value="1"/>
</dbReference>
<dbReference type="SUPFAM" id="SSF53335">
    <property type="entry name" value="S-adenosyl-L-methionine-dependent methyltransferases"/>
    <property type="match status" value="1"/>
</dbReference>
<dbReference type="PANTHER" id="PTHR13610:SF9">
    <property type="entry name" value="FI06469P"/>
    <property type="match status" value="1"/>
</dbReference>
<accession>A0ABS5DX75</accession>
<dbReference type="GO" id="GO:0008168">
    <property type="term" value="F:methyltransferase activity"/>
    <property type="evidence" value="ECO:0007669"/>
    <property type="project" value="UniProtKB-KW"/>
</dbReference>
<protein>
    <submittedName>
        <fullName evidence="5">Class I SAM-dependent methyltransferase</fullName>
    </submittedName>
</protein>
<evidence type="ECO:0000256" key="2">
    <source>
        <dbReference type="ARBA" id="ARBA00022679"/>
    </source>
</evidence>
<dbReference type="EMBL" id="JAGQDG010000003">
    <property type="protein sequence ID" value="MBQ0935674.1"/>
    <property type="molecule type" value="Genomic_DNA"/>
</dbReference>
<feature type="transmembrane region" description="Helical" evidence="4">
    <location>
        <begin position="29"/>
        <end position="47"/>
    </location>
</feature>
<keyword evidence="6" id="KW-1185">Reference proteome</keyword>
<gene>
    <name evidence="5" type="ORF">KAK11_10065</name>
</gene>
<organism evidence="5 6">
    <name type="scientific">Ideonella paludis</name>
    <dbReference type="NCBI Taxonomy" id="1233411"/>
    <lineage>
        <taxon>Bacteria</taxon>
        <taxon>Pseudomonadati</taxon>
        <taxon>Pseudomonadota</taxon>
        <taxon>Betaproteobacteria</taxon>
        <taxon>Burkholderiales</taxon>
        <taxon>Sphaerotilaceae</taxon>
        <taxon>Ideonella</taxon>
    </lineage>
</organism>
<reference evidence="5 6" key="1">
    <citation type="submission" date="2021-04" db="EMBL/GenBank/DDBJ databases">
        <title>The genome sequence of type strain Ideonella paludis KCTC 32238.</title>
        <authorList>
            <person name="Liu Y."/>
        </authorList>
    </citation>
    <scope>NUCLEOTIDE SEQUENCE [LARGE SCALE GENOMIC DNA]</scope>
    <source>
        <strain evidence="5 6">KCTC 32238</strain>
    </source>
</reference>
<evidence type="ECO:0000256" key="1">
    <source>
        <dbReference type="ARBA" id="ARBA00022603"/>
    </source>
</evidence>
<dbReference type="Proteomes" id="UP000672097">
    <property type="component" value="Unassembled WGS sequence"/>
</dbReference>
<dbReference type="Gene3D" id="3.40.50.150">
    <property type="entry name" value="Vaccinia Virus protein VP39"/>
    <property type="match status" value="1"/>
</dbReference>
<keyword evidence="3" id="KW-0949">S-adenosyl-L-methionine</keyword>
<keyword evidence="4" id="KW-0812">Transmembrane</keyword>
<evidence type="ECO:0000256" key="4">
    <source>
        <dbReference type="SAM" id="Phobius"/>
    </source>
</evidence>